<reference evidence="2" key="1">
    <citation type="submission" date="2023-11" db="EMBL/GenBank/DDBJ databases">
        <title>Genome assemblies of two species of porcelain crab, Petrolisthes cinctipes and Petrolisthes manimaculis (Anomura: Porcellanidae).</title>
        <authorList>
            <person name="Angst P."/>
        </authorList>
    </citation>
    <scope>NUCLEOTIDE SEQUENCE</scope>
    <source>
        <strain evidence="2">PB745_02</strain>
        <tissue evidence="2">Gill</tissue>
    </source>
</reference>
<evidence type="ECO:0000259" key="1">
    <source>
        <dbReference type="PROSITE" id="PS50835"/>
    </source>
</evidence>
<feature type="non-terminal residue" evidence="2">
    <location>
        <position position="1"/>
    </location>
</feature>
<dbReference type="InterPro" id="IPR007110">
    <property type="entry name" value="Ig-like_dom"/>
</dbReference>
<dbReference type="InterPro" id="IPR036179">
    <property type="entry name" value="Ig-like_dom_sf"/>
</dbReference>
<proteinExistence type="predicted"/>
<dbReference type="Gene3D" id="2.60.40.10">
    <property type="entry name" value="Immunoglobulins"/>
    <property type="match status" value="1"/>
</dbReference>
<dbReference type="PROSITE" id="PS50835">
    <property type="entry name" value="IG_LIKE"/>
    <property type="match status" value="1"/>
</dbReference>
<keyword evidence="3" id="KW-1185">Reference proteome</keyword>
<dbReference type="SUPFAM" id="SSF48726">
    <property type="entry name" value="Immunoglobulin"/>
    <property type="match status" value="1"/>
</dbReference>
<name>A0AAE1NEW9_9EUCA</name>
<dbReference type="EMBL" id="JAWZYT010006895">
    <property type="protein sequence ID" value="KAK4287371.1"/>
    <property type="molecule type" value="Genomic_DNA"/>
</dbReference>
<dbReference type="Proteomes" id="UP001292094">
    <property type="component" value="Unassembled WGS sequence"/>
</dbReference>
<evidence type="ECO:0000313" key="3">
    <source>
        <dbReference type="Proteomes" id="UP001292094"/>
    </source>
</evidence>
<comment type="caution">
    <text evidence="2">The sequence shown here is derived from an EMBL/GenBank/DDBJ whole genome shotgun (WGS) entry which is preliminary data.</text>
</comment>
<sequence length="42" mass="4653">MTITVEYPPEITTEKAVVRSGEGDEVELVCLVHGRPSPDVIW</sequence>
<feature type="domain" description="Ig-like" evidence="1">
    <location>
        <begin position="9"/>
        <end position="42"/>
    </location>
</feature>
<organism evidence="2 3">
    <name type="scientific">Petrolisthes manimaculis</name>
    <dbReference type="NCBI Taxonomy" id="1843537"/>
    <lineage>
        <taxon>Eukaryota</taxon>
        <taxon>Metazoa</taxon>
        <taxon>Ecdysozoa</taxon>
        <taxon>Arthropoda</taxon>
        <taxon>Crustacea</taxon>
        <taxon>Multicrustacea</taxon>
        <taxon>Malacostraca</taxon>
        <taxon>Eumalacostraca</taxon>
        <taxon>Eucarida</taxon>
        <taxon>Decapoda</taxon>
        <taxon>Pleocyemata</taxon>
        <taxon>Anomura</taxon>
        <taxon>Galatheoidea</taxon>
        <taxon>Porcellanidae</taxon>
        <taxon>Petrolisthes</taxon>
    </lineage>
</organism>
<gene>
    <name evidence="2" type="ORF">Pmani_039552</name>
</gene>
<protein>
    <recommendedName>
        <fullName evidence="1">Ig-like domain-containing protein</fullName>
    </recommendedName>
</protein>
<dbReference type="AlphaFoldDB" id="A0AAE1NEW9"/>
<dbReference type="InterPro" id="IPR013783">
    <property type="entry name" value="Ig-like_fold"/>
</dbReference>
<evidence type="ECO:0000313" key="2">
    <source>
        <dbReference type="EMBL" id="KAK4287371.1"/>
    </source>
</evidence>
<accession>A0AAE1NEW9</accession>